<name>A0A9X3N873_9ACTN</name>
<proteinExistence type="predicted"/>
<dbReference type="Proteomes" id="UP001149140">
    <property type="component" value="Unassembled WGS sequence"/>
</dbReference>
<reference evidence="1" key="1">
    <citation type="submission" date="2022-10" db="EMBL/GenBank/DDBJ databases">
        <title>The WGS of Solirubrobacter ginsenosidimutans DSM 21036.</title>
        <authorList>
            <person name="Jiang Z."/>
        </authorList>
    </citation>
    <scope>NUCLEOTIDE SEQUENCE</scope>
    <source>
        <strain evidence="1">DSM 21036</strain>
    </source>
</reference>
<organism evidence="1 2">
    <name type="scientific">Solirubrobacter ginsenosidimutans</name>
    <dbReference type="NCBI Taxonomy" id="490573"/>
    <lineage>
        <taxon>Bacteria</taxon>
        <taxon>Bacillati</taxon>
        <taxon>Actinomycetota</taxon>
        <taxon>Thermoleophilia</taxon>
        <taxon>Solirubrobacterales</taxon>
        <taxon>Solirubrobacteraceae</taxon>
        <taxon>Solirubrobacter</taxon>
    </lineage>
</organism>
<accession>A0A9X3N873</accession>
<sequence>MTPSSNDRRLAWENARDDAHLAFRLWCEAPLAARRDAYTVYRAAADREDVAVAALMTA</sequence>
<protein>
    <submittedName>
        <fullName evidence="1">Uncharacterized protein</fullName>
    </submittedName>
</protein>
<comment type="caution">
    <text evidence="1">The sequence shown here is derived from an EMBL/GenBank/DDBJ whole genome shotgun (WGS) entry which is preliminary data.</text>
</comment>
<dbReference type="EMBL" id="JAPDOD010000071">
    <property type="protein sequence ID" value="MDA0166628.1"/>
    <property type="molecule type" value="Genomic_DNA"/>
</dbReference>
<evidence type="ECO:0000313" key="1">
    <source>
        <dbReference type="EMBL" id="MDA0166628.1"/>
    </source>
</evidence>
<dbReference type="RefSeq" id="WP_270045886.1">
    <property type="nucleotide sequence ID" value="NZ_JAPDOD010000071.1"/>
</dbReference>
<gene>
    <name evidence="1" type="ORF">OM076_40580</name>
</gene>
<evidence type="ECO:0000313" key="2">
    <source>
        <dbReference type="Proteomes" id="UP001149140"/>
    </source>
</evidence>
<keyword evidence="2" id="KW-1185">Reference proteome</keyword>
<dbReference type="AlphaFoldDB" id="A0A9X3N873"/>